<dbReference type="Pfam" id="PF13041">
    <property type="entry name" value="PPR_2"/>
    <property type="match status" value="1"/>
</dbReference>
<evidence type="ECO:0000256" key="2">
    <source>
        <dbReference type="PROSITE-ProRule" id="PRU00708"/>
    </source>
</evidence>
<dbReference type="EMBL" id="DF974468">
    <property type="protein sequence ID" value="GAU48763.1"/>
    <property type="molecule type" value="Genomic_DNA"/>
</dbReference>
<keyword evidence="1" id="KW-0677">Repeat</keyword>
<dbReference type="InterPro" id="IPR046848">
    <property type="entry name" value="E_motif"/>
</dbReference>
<evidence type="ECO:0008006" key="5">
    <source>
        <dbReference type="Google" id="ProtNLM"/>
    </source>
</evidence>
<evidence type="ECO:0000313" key="3">
    <source>
        <dbReference type="EMBL" id="GAU48763.1"/>
    </source>
</evidence>
<accession>A0A2Z6P2M3</accession>
<dbReference type="PANTHER" id="PTHR47926:SF426">
    <property type="entry name" value="TETRATRICOPEPTIDE-LIKE HELICAL DOMAIN SUPERFAMILY, DYW DOMAIN-CONTAINING PROTEIN"/>
    <property type="match status" value="1"/>
</dbReference>
<feature type="repeat" description="PPR" evidence="2">
    <location>
        <begin position="215"/>
        <end position="249"/>
    </location>
</feature>
<dbReference type="Proteomes" id="UP000242715">
    <property type="component" value="Unassembled WGS sequence"/>
</dbReference>
<dbReference type="InterPro" id="IPR011990">
    <property type="entry name" value="TPR-like_helical_dom_sf"/>
</dbReference>
<dbReference type="FunFam" id="1.25.40.10:FF:000090">
    <property type="entry name" value="Pentatricopeptide repeat-containing protein, chloroplastic"/>
    <property type="match status" value="1"/>
</dbReference>
<dbReference type="AlphaFoldDB" id="A0A2Z6P2M3"/>
<dbReference type="InterPro" id="IPR002885">
    <property type="entry name" value="PPR_rpt"/>
</dbReference>
<gene>
    <name evidence="3" type="ORF">TSUD_281140</name>
</gene>
<evidence type="ECO:0000313" key="4">
    <source>
        <dbReference type="Proteomes" id="UP000242715"/>
    </source>
</evidence>
<proteinExistence type="predicted"/>
<dbReference type="PROSITE" id="PS51375">
    <property type="entry name" value="PPR"/>
    <property type="match status" value="2"/>
</dbReference>
<name>A0A2Z6P2M3_TRISU</name>
<dbReference type="GO" id="GO:0003723">
    <property type="term" value="F:RNA binding"/>
    <property type="evidence" value="ECO:0007669"/>
    <property type="project" value="InterPro"/>
</dbReference>
<reference evidence="4" key="1">
    <citation type="journal article" date="2017" name="Front. Plant Sci.">
        <title>Climate Clever Clovers: New Paradigm to Reduce the Environmental Footprint of Ruminants by Breeding Low Methanogenic Forages Utilizing Haplotype Variation.</title>
        <authorList>
            <person name="Kaur P."/>
            <person name="Appels R."/>
            <person name="Bayer P.E."/>
            <person name="Keeble-Gagnere G."/>
            <person name="Wang J."/>
            <person name="Hirakawa H."/>
            <person name="Shirasawa K."/>
            <person name="Vercoe P."/>
            <person name="Stefanova K."/>
            <person name="Durmic Z."/>
            <person name="Nichols P."/>
            <person name="Revell C."/>
            <person name="Isobe S.N."/>
            <person name="Edwards D."/>
            <person name="Erskine W."/>
        </authorList>
    </citation>
    <scope>NUCLEOTIDE SEQUENCE [LARGE SCALE GENOMIC DNA]</scope>
    <source>
        <strain evidence="4">cv. Daliak</strain>
    </source>
</reference>
<dbReference type="OrthoDB" id="185373at2759"/>
<dbReference type="InterPro" id="IPR046960">
    <property type="entry name" value="PPR_At4g14850-like_plant"/>
</dbReference>
<evidence type="ECO:0000256" key="1">
    <source>
        <dbReference type="ARBA" id="ARBA00022737"/>
    </source>
</evidence>
<feature type="repeat" description="PPR" evidence="2">
    <location>
        <begin position="352"/>
        <end position="386"/>
    </location>
</feature>
<dbReference type="PANTHER" id="PTHR47926">
    <property type="entry name" value="PENTATRICOPEPTIDE REPEAT-CONTAINING PROTEIN"/>
    <property type="match status" value="1"/>
</dbReference>
<sequence length="564" mass="62380">MHSTLYMSLDPHVFTLVLKSCTTLNLPHLATSIHSHLIKSSFLSNNPFLSSSLLNFYGNCVSLKYAHQLFDETPQRNVIIWNSIISLYSRSQHITTAMNLFNLMNVPANESTFNPIIAALSLSNQNNASFKAINFYRKMIELRLKPSLITLLALLPASVSIAALNLIKEIHGYAIRNDIDWHPQLSSGLIEAYGRCGCLMNSRKVFLKMRECDKDVVVWSSLISACALHGEAREALEIFREMEVLGVKPDGITFLGVLKACSHAGLDDEALCCFMRMHKDYGIEPNSEHYSCLVDVLSRCGRLYEAYEVIKGMPVKVTAKAWGALLGACRNYGELGLAEIAGKALAEVEPDNAANYVLLAKIYASVGKQDEADRMIREMKEKGVKTKGAAIAVAKISRTDDVLATVTVSCGGYVLDMISLWEWMGLNSLLAANRGRCVLAFALLVKRLGDHPTFQQQGGSQTCADKLIDISHVIRLILMYGRLENCIDSLHNGLGVLEYFYVSVNTDRSSHSSVHPMGNELELVSSEPRRSSVSIAGERAGLKNLGNTCYMYHYSMFSPHSTTC</sequence>
<organism evidence="3 4">
    <name type="scientific">Trifolium subterraneum</name>
    <name type="common">Subterranean clover</name>
    <dbReference type="NCBI Taxonomy" id="3900"/>
    <lineage>
        <taxon>Eukaryota</taxon>
        <taxon>Viridiplantae</taxon>
        <taxon>Streptophyta</taxon>
        <taxon>Embryophyta</taxon>
        <taxon>Tracheophyta</taxon>
        <taxon>Spermatophyta</taxon>
        <taxon>Magnoliopsida</taxon>
        <taxon>eudicotyledons</taxon>
        <taxon>Gunneridae</taxon>
        <taxon>Pentapetalae</taxon>
        <taxon>rosids</taxon>
        <taxon>fabids</taxon>
        <taxon>Fabales</taxon>
        <taxon>Fabaceae</taxon>
        <taxon>Papilionoideae</taxon>
        <taxon>50 kb inversion clade</taxon>
        <taxon>NPAAA clade</taxon>
        <taxon>Hologalegina</taxon>
        <taxon>IRL clade</taxon>
        <taxon>Trifolieae</taxon>
        <taxon>Trifolium</taxon>
    </lineage>
</organism>
<keyword evidence="4" id="KW-1185">Reference proteome</keyword>
<dbReference type="Gene3D" id="1.25.40.10">
    <property type="entry name" value="Tetratricopeptide repeat domain"/>
    <property type="match status" value="3"/>
</dbReference>
<protein>
    <recommendedName>
        <fullName evidence="5">Pentacotripeptide-repeat region of PRORP domain-containing protein</fullName>
    </recommendedName>
</protein>
<dbReference type="Pfam" id="PF01535">
    <property type="entry name" value="PPR"/>
    <property type="match status" value="3"/>
</dbReference>
<dbReference type="GO" id="GO:0009451">
    <property type="term" value="P:RNA modification"/>
    <property type="evidence" value="ECO:0007669"/>
    <property type="project" value="InterPro"/>
</dbReference>
<dbReference type="Pfam" id="PF20431">
    <property type="entry name" value="E_motif"/>
    <property type="match status" value="1"/>
</dbReference>
<dbReference type="NCBIfam" id="TIGR00756">
    <property type="entry name" value="PPR"/>
    <property type="match status" value="2"/>
</dbReference>